<proteinExistence type="inferred from homology"/>
<evidence type="ECO:0000256" key="1">
    <source>
        <dbReference type="ARBA" id="ARBA00007072"/>
    </source>
</evidence>
<keyword evidence="2" id="KW-0119">Carbohydrate metabolism</keyword>
<evidence type="ECO:0000256" key="2">
    <source>
        <dbReference type="ARBA" id="ARBA00023277"/>
    </source>
</evidence>
<evidence type="ECO:0000259" key="4">
    <source>
        <dbReference type="Pfam" id="PF00759"/>
    </source>
</evidence>
<dbReference type="InterPro" id="IPR014756">
    <property type="entry name" value="Ig_E-set"/>
</dbReference>
<dbReference type="SUPFAM" id="SSF81296">
    <property type="entry name" value="E set domains"/>
    <property type="match status" value="1"/>
</dbReference>
<name>A0A5J4QBM6_9ZZZZ</name>
<dbReference type="GO" id="GO:0000272">
    <property type="term" value="P:polysaccharide catabolic process"/>
    <property type="evidence" value="ECO:0007669"/>
    <property type="project" value="UniProtKB-KW"/>
</dbReference>
<organism evidence="6">
    <name type="scientific">termite gut metagenome</name>
    <dbReference type="NCBI Taxonomy" id="433724"/>
    <lineage>
        <taxon>unclassified sequences</taxon>
        <taxon>metagenomes</taxon>
        <taxon>organismal metagenomes</taxon>
    </lineage>
</organism>
<dbReference type="AlphaFoldDB" id="A0A5J4QBM6"/>
<dbReference type="InterPro" id="IPR012341">
    <property type="entry name" value="6hp_glycosidase-like_sf"/>
</dbReference>
<dbReference type="CDD" id="cd02850">
    <property type="entry name" value="E_set_Cellulase_N"/>
    <property type="match status" value="1"/>
</dbReference>
<dbReference type="SUPFAM" id="SSF48208">
    <property type="entry name" value="Six-hairpin glycosidases"/>
    <property type="match status" value="1"/>
</dbReference>
<dbReference type="EMBL" id="SNRY01004003">
    <property type="protein sequence ID" value="KAA6319067.1"/>
    <property type="molecule type" value="Genomic_DNA"/>
</dbReference>
<sequence>MNKLIGIMLLLFCPVTFLSAQFDEKLKEDIRNTGYVHSPLPLDYSKSFETFGLAKKVLVSDMLCDMEDISSWSHKGIGNISQTVERSKSGKHSLRLLAPTTSPELPSWGLGLGTCLASFDVGGENWEKYNRIKFYIYPHCEGARSIYLNLYLENDGKIKVPDQYEREGYHEINLVNRQWNECFVEMSELARDKVTKISFAIETFGKERTMGDFLQFDVDDVELQVIESPEVVSGWVPAENRIIFSTTGYGVESEKSAIVRVKDHKGSFQLIDYTTNLVVYEGEIKSGDTPLGTFETIDFSDFKREGKYFIRIEKVSTQPFYINRNIWDNSAWRVLNFLFNERCGYPVPEKHGVCHSDLNGEHNGHLFTFNGGWHDAADMSQQTVQTGEIAYAVLEMANRAKEKNNTDLYLRLMEEAQWGLDFILKTRFGDGYRAQTAGTNLWTDGFIGTIDDTGRRQVKVHNGAFENFVFSAVEAYASMTIERDQMLKEHLCKVAKEDFEFALKRFEELGYNERIANGGGHAYMASQSQYMATISWAASLLYKLTKEKYYADKAAEYIKYTIKCQRTEPLKDKNKTKGFFYRDLDKKSIVHFNHQSRDQVYMQALTLLCETQPQHP</sequence>
<dbReference type="GO" id="GO:0008810">
    <property type="term" value="F:cellulase activity"/>
    <property type="evidence" value="ECO:0007669"/>
    <property type="project" value="InterPro"/>
</dbReference>
<dbReference type="InterPro" id="IPR013783">
    <property type="entry name" value="Ig-like_fold"/>
</dbReference>
<protein>
    <submittedName>
        <fullName evidence="6">Uncharacterized protein</fullName>
    </submittedName>
</protein>
<comment type="caution">
    <text evidence="6">The sequence shown here is derived from an EMBL/GenBank/DDBJ whole genome shotgun (WGS) entry which is preliminary data.</text>
</comment>
<dbReference type="InterPro" id="IPR004197">
    <property type="entry name" value="Cellulase_Ig-like"/>
</dbReference>
<dbReference type="InterPro" id="IPR001701">
    <property type="entry name" value="Glyco_hydro_9"/>
</dbReference>
<dbReference type="Gene3D" id="2.60.40.10">
    <property type="entry name" value="Immunoglobulins"/>
    <property type="match status" value="1"/>
</dbReference>
<evidence type="ECO:0000259" key="5">
    <source>
        <dbReference type="Pfam" id="PF02927"/>
    </source>
</evidence>
<dbReference type="Pfam" id="PF02927">
    <property type="entry name" value="CelD_N"/>
    <property type="match status" value="1"/>
</dbReference>
<dbReference type="InterPro" id="IPR008928">
    <property type="entry name" value="6-hairpin_glycosidase_sf"/>
</dbReference>
<gene>
    <name evidence="6" type="ORF">EZS27_030996</name>
</gene>
<dbReference type="Gene3D" id="1.50.10.10">
    <property type="match status" value="1"/>
</dbReference>
<comment type="similarity">
    <text evidence="1">Belongs to the glycosyl hydrolase 9 (cellulase E) family.</text>
</comment>
<reference evidence="6" key="1">
    <citation type="submission" date="2019-03" db="EMBL/GenBank/DDBJ databases">
        <title>Single cell metagenomics reveals metabolic interactions within the superorganism composed of flagellate Streblomastix strix and complex community of Bacteroidetes bacteria on its surface.</title>
        <authorList>
            <person name="Treitli S.C."/>
            <person name="Kolisko M."/>
            <person name="Husnik F."/>
            <person name="Keeling P."/>
            <person name="Hampl V."/>
        </authorList>
    </citation>
    <scope>NUCLEOTIDE SEQUENCE</scope>
    <source>
        <strain evidence="6">STM</strain>
    </source>
</reference>
<feature type="domain" description="Glycoside hydrolase family 9" evidence="4">
    <location>
        <begin position="334"/>
        <end position="563"/>
    </location>
</feature>
<evidence type="ECO:0000313" key="6">
    <source>
        <dbReference type="EMBL" id="KAA6319067.1"/>
    </source>
</evidence>
<feature type="non-terminal residue" evidence="6">
    <location>
        <position position="616"/>
    </location>
</feature>
<keyword evidence="3" id="KW-0624">Polysaccharide degradation</keyword>
<evidence type="ECO:0000256" key="3">
    <source>
        <dbReference type="ARBA" id="ARBA00023326"/>
    </source>
</evidence>
<dbReference type="Pfam" id="PF00759">
    <property type="entry name" value="Glyco_hydro_9"/>
    <property type="match status" value="1"/>
</dbReference>
<accession>A0A5J4QBM6</accession>
<feature type="domain" description="Cellulase Ig-like" evidence="5">
    <location>
        <begin position="239"/>
        <end position="315"/>
    </location>
</feature>